<feature type="transmembrane region" description="Helical" evidence="1">
    <location>
        <begin position="21"/>
        <end position="43"/>
    </location>
</feature>
<keyword evidence="3" id="KW-1185">Reference proteome</keyword>
<dbReference type="Proteomes" id="UP000325286">
    <property type="component" value="Chromosome"/>
</dbReference>
<proteinExistence type="predicted"/>
<feature type="transmembrane region" description="Helical" evidence="1">
    <location>
        <begin position="49"/>
        <end position="69"/>
    </location>
</feature>
<keyword evidence="1" id="KW-0472">Membrane</keyword>
<evidence type="ECO:0000256" key="1">
    <source>
        <dbReference type="SAM" id="Phobius"/>
    </source>
</evidence>
<organism evidence="2 3">
    <name type="scientific">Roseimaritima ulvae</name>
    <dbReference type="NCBI Taxonomy" id="980254"/>
    <lineage>
        <taxon>Bacteria</taxon>
        <taxon>Pseudomonadati</taxon>
        <taxon>Planctomycetota</taxon>
        <taxon>Planctomycetia</taxon>
        <taxon>Pirellulales</taxon>
        <taxon>Pirellulaceae</taxon>
        <taxon>Roseimaritima</taxon>
    </lineage>
</organism>
<dbReference type="EMBL" id="CP042914">
    <property type="protein sequence ID" value="QEG38429.1"/>
    <property type="molecule type" value="Genomic_DNA"/>
</dbReference>
<dbReference type="KEGG" id="rul:UC8_03860"/>
<protein>
    <recommendedName>
        <fullName evidence="4">Zinc-ribbon domain-containing protein</fullName>
    </recommendedName>
</protein>
<accession>A0A5B9QKB1</accession>
<keyword evidence="1" id="KW-1133">Transmembrane helix</keyword>
<dbReference type="OrthoDB" id="286061at2"/>
<evidence type="ECO:0000313" key="3">
    <source>
        <dbReference type="Proteomes" id="UP000325286"/>
    </source>
</evidence>
<dbReference type="AlphaFoldDB" id="A0A5B9QKB1"/>
<sequence length="125" mass="13271">MELTARAIRQQRQVRGVGLETILDVVSVLALVFGIVGSLGTLVAVGDAWVASSIAVRAVLHWLWLRALAELIRLLKRSVGLEHAGRISGSHIATVDTCSHCGATLRSDVCCHGCGARLIHPEADA</sequence>
<name>A0A5B9QKB1_9BACT</name>
<reference evidence="2 3" key="1">
    <citation type="submission" date="2019-08" db="EMBL/GenBank/DDBJ databases">
        <title>Deep-cultivation of Planctomycetes and their phenomic and genomic characterization uncovers novel biology.</title>
        <authorList>
            <person name="Wiegand S."/>
            <person name="Jogler M."/>
            <person name="Boedeker C."/>
            <person name="Pinto D."/>
            <person name="Vollmers J."/>
            <person name="Rivas-Marin E."/>
            <person name="Kohn T."/>
            <person name="Peeters S.H."/>
            <person name="Heuer A."/>
            <person name="Rast P."/>
            <person name="Oberbeckmann S."/>
            <person name="Bunk B."/>
            <person name="Jeske O."/>
            <person name="Meyerdierks A."/>
            <person name="Storesund J.E."/>
            <person name="Kallscheuer N."/>
            <person name="Luecker S."/>
            <person name="Lage O.M."/>
            <person name="Pohl T."/>
            <person name="Merkel B.J."/>
            <person name="Hornburger P."/>
            <person name="Mueller R.-W."/>
            <person name="Bruemmer F."/>
            <person name="Labrenz M."/>
            <person name="Spormann A.M."/>
            <person name="Op den Camp H."/>
            <person name="Overmann J."/>
            <person name="Amann R."/>
            <person name="Jetten M.S.M."/>
            <person name="Mascher T."/>
            <person name="Medema M.H."/>
            <person name="Devos D.P."/>
            <person name="Kaster A.-K."/>
            <person name="Ovreas L."/>
            <person name="Rohde M."/>
            <person name="Galperin M.Y."/>
            <person name="Jogler C."/>
        </authorList>
    </citation>
    <scope>NUCLEOTIDE SEQUENCE [LARGE SCALE GENOMIC DNA]</scope>
    <source>
        <strain evidence="2 3">UC8</strain>
    </source>
</reference>
<evidence type="ECO:0008006" key="4">
    <source>
        <dbReference type="Google" id="ProtNLM"/>
    </source>
</evidence>
<gene>
    <name evidence="2" type="ORF">UC8_03860</name>
</gene>
<evidence type="ECO:0000313" key="2">
    <source>
        <dbReference type="EMBL" id="QEG38429.1"/>
    </source>
</evidence>
<keyword evidence="1" id="KW-0812">Transmembrane</keyword>